<dbReference type="AlphaFoldDB" id="A0A0B7B480"/>
<name>A0A0B7B480_9EUPU</name>
<proteinExistence type="predicted"/>
<gene>
    <name evidence="1" type="primary">ORF160753</name>
</gene>
<feature type="non-terminal residue" evidence="1">
    <location>
        <position position="1"/>
    </location>
</feature>
<reference evidence="1" key="1">
    <citation type="submission" date="2014-12" db="EMBL/GenBank/DDBJ databases">
        <title>Insight into the proteome of Arion vulgaris.</title>
        <authorList>
            <person name="Aradska J."/>
            <person name="Bulat T."/>
            <person name="Smidak R."/>
            <person name="Sarate P."/>
            <person name="Gangsoo J."/>
            <person name="Sialana F."/>
            <person name="Bilban M."/>
            <person name="Lubec G."/>
        </authorList>
    </citation>
    <scope>NUCLEOTIDE SEQUENCE</scope>
    <source>
        <tissue evidence="1">Skin</tissue>
    </source>
</reference>
<sequence>NITDRERERESCLGNIRYRVQGMLIRLISSIIKDRTRICQAQVFLRVNANKQHTLHIEIRREKNIRFFKKKKILDGSSQRRYSIDVCT</sequence>
<organism evidence="1">
    <name type="scientific">Arion vulgaris</name>
    <dbReference type="NCBI Taxonomy" id="1028688"/>
    <lineage>
        <taxon>Eukaryota</taxon>
        <taxon>Metazoa</taxon>
        <taxon>Spiralia</taxon>
        <taxon>Lophotrochozoa</taxon>
        <taxon>Mollusca</taxon>
        <taxon>Gastropoda</taxon>
        <taxon>Heterobranchia</taxon>
        <taxon>Euthyneura</taxon>
        <taxon>Panpulmonata</taxon>
        <taxon>Eupulmonata</taxon>
        <taxon>Stylommatophora</taxon>
        <taxon>Helicina</taxon>
        <taxon>Arionoidea</taxon>
        <taxon>Arionidae</taxon>
        <taxon>Arion</taxon>
    </lineage>
</organism>
<dbReference type="EMBL" id="HACG01040817">
    <property type="protein sequence ID" value="CEK87682.1"/>
    <property type="molecule type" value="Transcribed_RNA"/>
</dbReference>
<evidence type="ECO:0000313" key="1">
    <source>
        <dbReference type="EMBL" id="CEK87682.1"/>
    </source>
</evidence>
<accession>A0A0B7B480</accession>
<protein>
    <submittedName>
        <fullName evidence="1">Uncharacterized protein</fullName>
    </submittedName>
</protein>